<feature type="domain" description="FLYWCH-type" evidence="4">
    <location>
        <begin position="21"/>
        <end position="79"/>
    </location>
</feature>
<reference evidence="6" key="3">
    <citation type="submission" date="2020-05" db="UniProtKB">
        <authorList>
            <consortium name="EnsemblMetazoa"/>
        </authorList>
    </citation>
    <scope>IDENTIFICATION</scope>
    <source>
        <strain evidence="6">USDA</strain>
    </source>
</reference>
<dbReference type="KEGG" id="phu:Phum_PHUM397890"/>
<dbReference type="InParanoid" id="E0VRH8"/>
<name>E0VRH8_PEDHC</name>
<dbReference type="EnsemblMetazoa" id="PHUM397890-RA">
    <property type="protein sequence ID" value="PHUM397890-PA"/>
    <property type="gene ID" value="PHUM397890"/>
</dbReference>
<gene>
    <name evidence="6" type="primary">8237842</name>
    <name evidence="5" type="ORF">Phum_PHUM397890</name>
</gene>
<reference evidence="5" key="2">
    <citation type="submission" date="2007-04" db="EMBL/GenBank/DDBJ databases">
        <title>The genome of the human body louse.</title>
        <authorList>
            <consortium name="The Human Body Louse Genome Consortium"/>
            <person name="Kirkness E."/>
            <person name="Walenz B."/>
            <person name="Hass B."/>
            <person name="Bruggner R."/>
            <person name="Strausberg R."/>
        </authorList>
    </citation>
    <scope>NUCLEOTIDE SEQUENCE</scope>
    <source>
        <strain evidence="5">USDA</strain>
    </source>
</reference>
<dbReference type="HOGENOM" id="CLU_2443488_0_0_1"/>
<dbReference type="CTD" id="8237842"/>
<accession>E0VRH8</accession>
<dbReference type="GeneID" id="8237842"/>
<dbReference type="Gene3D" id="2.20.25.240">
    <property type="match status" value="1"/>
</dbReference>
<dbReference type="RefSeq" id="XP_002428722.1">
    <property type="nucleotide sequence ID" value="XM_002428677.1"/>
</dbReference>
<dbReference type="EMBL" id="DS235477">
    <property type="protein sequence ID" value="EEB15984.1"/>
    <property type="molecule type" value="Genomic_DNA"/>
</dbReference>
<keyword evidence="2" id="KW-0863">Zinc-finger</keyword>
<dbReference type="Pfam" id="PF04500">
    <property type="entry name" value="FLYWCH"/>
    <property type="match status" value="1"/>
</dbReference>
<dbReference type="EMBL" id="AAZO01004672">
    <property type="status" value="NOT_ANNOTATED_CDS"/>
    <property type="molecule type" value="Genomic_DNA"/>
</dbReference>
<sequence>MQTFIKPSVIKSYPNFTLTWTKRGKPMITHNGYDLILHNIDKKRPTRHWRCSRCWMGCKVRARLVDYKLVFISKAAHNHPPNILMTCFDI</sequence>
<dbReference type="VEuPathDB" id="VectorBase:PHUM397890"/>
<keyword evidence="7" id="KW-1185">Reference proteome</keyword>
<dbReference type="AlphaFoldDB" id="E0VRH8"/>
<organism>
    <name type="scientific">Pediculus humanus subsp. corporis</name>
    <name type="common">Body louse</name>
    <dbReference type="NCBI Taxonomy" id="121224"/>
    <lineage>
        <taxon>Eukaryota</taxon>
        <taxon>Metazoa</taxon>
        <taxon>Ecdysozoa</taxon>
        <taxon>Arthropoda</taxon>
        <taxon>Hexapoda</taxon>
        <taxon>Insecta</taxon>
        <taxon>Pterygota</taxon>
        <taxon>Neoptera</taxon>
        <taxon>Paraneoptera</taxon>
        <taxon>Psocodea</taxon>
        <taxon>Troctomorpha</taxon>
        <taxon>Phthiraptera</taxon>
        <taxon>Anoplura</taxon>
        <taxon>Pediculidae</taxon>
        <taxon>Pediculus</taxon>
    </lineage>
</organism>
<protein>
    <recommendedName>
        <fullName evidence="4">FLYWCH-type domain-containing protein</fullName>
    </recommendedName>
</protein>
<evidence type="ECO:0000313" key="5">
    <source>
        <dbReference type="EMBL" id="EEB15984.1"/>
    </source>
</evidence>
<evidence type="ECO:0000256" key="3">
    <source>
        <dbReference type="ARBA" id="ARBA00022833"/>
    </source>
</evidence>
<evidence type="ECO:0000256" key="1">
    <source>
        <dbReference type="ARBA" id="ARBA00022723"/>
    </source>
</evidence>
<dbReference type="InterPro" id="IPR007588">
    <property type="entry name" value="Znf_FLYWCH"/>
</dbReference>
<reference evidence="5" key="1">
    <citation type="submission" date="2007-04" db="EMBL/GenBank/DDBJ databases">
        <title>Annotation of Pediculus humanus corporis strain USDA.</title>
        <authorList>
            <person name="Kirkness E."/>
            <person name="Hannick L."/>
            <person name="Hass B."/>
            <person name="Bruggner R."/>
            <person name="Lawson D."/>
            <person name="Bidwell S."/>
            <person name="Joardar V."/>
            <person name="Caler E."/>
            <person name="Walenz B."/>
            <person name="Inman J."/>
            <person name="Schobel S."/>
            <person name="Galinsky K."/>
            <person name="Amedeo P."/>
            <person name="Strausberg R."/>
        </authorList>
    </citation>
    <scope>NUCLEOTIDE SEQUENCE</scope>
    <source>
        <strain evidence="5">USDA</strain>
    </source>
</reference>
<dbReference type="Proteomes" id="UP000009046">
    <property type="component" value="Unassembled WGS sequence"/>
</dbReference>
<evidence type="ECO:0000256" key="2">
    <source>
        <dbReference type="ARBA" id="ARBA00022771"/>
    </source>
</evidence>
<proteinExistence type="predicted"/>
<evidence type="ECO:0000313" key="7">
    <source>
        <dbReference type="Proteomes" id="UP000009046"/>
    </source>
</evidence>
<evidence type="ECO:0000313" key="6">
    <source>
        <dbReference type="EnsemblMetazoa" id="PHUM397890-PA"/>
    </source>
</evidence>
<keyword evidence="3" id="KW-0862">Zinc</keyword>
<evidence type="ECO:0000259" key="4">
    <source>
        <dbReference type="Pfam" id="PF04500"/>
    </source>
</evidence>
<dbReference type="GO" id="GO:0008270">
    <property type="term" value="F:zinc ion binding"/>
    <property type="evidence" value="ECO:0007669"/>
    <property type="project" value="UniProtKB-KW"/>
</dbReference>
<keyword evidence="1" id="KW-0479">Metal-binding</keyword>